<dbReference type="InterPro" id="IPR042245">
    <property type="entry name" value="Tgt2/MlaC_sf"/>
</dbReference>
<dbReference type="Gene3D" id="3.10.450.710">
    <property type="entry name" value="Tgt2/MlaC"/>
    <property type="match status" value="1"/>
</dbReference>
<dbReference type="Proteomes" id="UP000422744">
    <property type="component" value="Chromosome"/>
</dbReference>
<dbReference type="AlphaFoldDB" id="A0A6I6CMK9"/>
<dbReference type="Pfam" id="PF05494">
    <property type="entry name" value="MlaC"/>
    <property type="match status" value="1"/>
</dbReference>
<evidence type="ECO:0000313" key="2">
    <source>
        <dbReference type="Proteomes" id="UP000422744"/>
    </source>
</evidence>
<dbReference type="GeneID" id="70036529"/>
<dbReference type="EMBL" id="CP037426">
    <property type="protein sequence ID" value="QGT16826.1"/>
    <property type="molecule type" value="Genomic_DNA"/>
</dbReference>
<evidence type="ECO:0000313" key="1">
    <source>
        <dbReference type="EMBL" id="QGT16826.1"/>
    </source>
</evidence>
<dbReference type="RefSeq" id="WP_010963011.1">
    <property type="nucleotide sequence ID" value="NZ_AP028950.1"/>
</dbReference>
<dbReference type="InterPro" id="IPR008869">
    <property type="entry name" value="MlaC/ttg2D"/>
</dbReference>
<dbReference type="PANTHER" id="PTHR36573">
    <property type="entry name" value="INTERMEMBRANE PHOSPHOLIPID TRANSPORT SYSTEM BINDING PROTEIN MLAC"/>
    <property type="match status" value="1"/>
</dbReference>
<organism evidence="1 2">
    <name type="scientific">Wolbachia pipientis</name>
    <dbReference type="NCBI Taxonomy" id="955"/>
    <lineage>
        <taxon>Bacteria</taxon>
        <taxon>Pseudomonadati</taxon>
        <taxon>Pseudomonadota</taxon>
        <taxon>Alphaproteobacteria</taxon>
        <taxon>Rickettsiales</taxon>
        <taxon>Anaplasmataceae</taxon>
        <taxon>Wolbachieae</taxon>
        <taxon>Wolbachia</taxon>
    </lineage>
</organism>
<proteinExistence type="predicted"/>
<dbReference type="PANTHER" id="PTHR36573:SF1">
    <property type="entry name" value="INTERMEMBRANE PHOSPHOLIPID TRANSPORT SYSTEM BINDING PROTEIN MLAC"/>
    <property type="match status" value="1"/>
</dbReference>
<name>A0A6I6CMK9_WOLPI</name>
<gene>
    <name evidence="1" type="ORF">E0495_06710</name>
</gene>
<reference evidence="1 2" key="1">
    <citation type="submission" date="2019-03" db="EMBL/GenBank/DDBJ databases">
        <title>Wolbachia endosymbiont of Haematobia irritans wIrr.</title>
        <authorList>
            <person name="Parry R.H."/>
            <person name="Asgari S."/>
        </authorList>
    </citation>
    <scope>NUCLEOTIDE SEQUENCE [LARGE SCALE GENOMIC DNA]</scope>
    <source>
        <strain evidence="2">wIrr</strain>
    </source>
</reference>
<sequence>MNITKVLTIIVFIVISSSAYTNCTDHKIFVHTMKQQVDGISTKENKKNRECVQKKLQEVIQNNVNLKGISQFVIGKHWALVKQKEKEDFLREYEVYLTRLCVKILYKYMHDSEMIIMSTKAVDDETCLIGTRFSYGDEEFTNIDFKVTKNNSSFLISDVVMSGISIAINQRYQFSEKIDTHGIASVIAELKCNNNP</sequence>
<protein>
    <submittedName>
        <fullName evidence="1">ABC transporter substrate-binding protein</fullName>
    </submittedName>
</protein>
<accession>A0A6I6CMK9</accession>